<proteinExistence type="inferred from homology"/>
<keyword evidence="10" id="KW-0489">Methyltransferase</keyword>
<dbReference type="InterPro" id="IPR026669">
    <property type="entry name" value="Arsenite_MeTrfase-like"/>
</dbReference>
<evidence type="ECO:0000256" key="2">
    <source>
        <dbReference type="ARBA" id="ARBA00022691"/>
    </source>
</evidence>
<comment type="catalytic activity">
    <reaction evidence="8">
        <text>arsenic triglutathione + 3 [thioredoxin]-dithiol + 3 S-adenosyl-L-methionine = trimethylarsine + 3 [thioredoxin]-disulfide + 3 glutathione + 3 S-adenosyl-L-homocysteine + 3 H(+)</text>
        <dbReference type="Rhea" id="RHEA:69432"/>
        <dbReference type="Rhea" id="RHEA-COMP:10698"/>
        <dbReference type="Rhea" id="RHEA-COMP:10700"/>
        <dbReference type="ChEBI" id="CHEBI:15378"/>
        <dbReference type="ChEBI" id="CHEBI:27130"/>
        <dbReference type="ChEBI" id="CHEBI:29950"/>
        <dbReference type="ChEBI" id="CHEBI:50058"/>
        <dbReference type="ChEBI" id="CHEBI:57856"/>
        <dbReference type="ChEBI" id="CHEBI:57925"/>
        <dbReference type="ChEBI" id="CHEBI:59789"/>
        <dbReference type="ChEBI" id="CHEBI:183640"/>
        <dbReference type="EC" id="2.1.1.137"/>
    </reaction>
</comment>
<keyword evidence="11" id="KW-1185">Reference proteome</keyword>
<dbReference type="RefSeq" id="WP_135349294.1">
    <property type="nucleotide sequence ID" value="NZ_SRJD01000017.1"/>
</dbReference>
<dbReference type="NCBIfam" id="NF008823">
    <property type="entry name" value="PRK11873.1"/>
    <property type="match status" value="1"/>
</dbReference>
<protein>
    <recommendedName>
        <fullName evidence="5">Arsenite methyltransferase</fullName>
        <ecNumber evidence="4">2.1.1.137</ecNumber>
    </recommendedName>
</protein>
<dbReference type="Gene3D" id="3.40.50.150">
    <property type="entry name" value="Vaccinia Virus protein VP39"/>
    <property type="match status" value="1"/>
</dbReference>
<evidence type="ECO:0000313" key="10">
    <source>
        <dbReference type="EMBL" id="TGA97025.1"/>
    </source>
</evidence>
<dbReference type="OrthoDB" id="43862at2"/>
<dbReference type="CDD" id="cd02440">
    <property type="entry name" value="AdoMet_MTases"/>
    <property type="match status" value="1"/>
</dbReference>
<sequence>MSISNDQIRQNVRHRYKQIALQDVSSGSDCCSTSKGCLCTSNDSQSVSSKLGYSDEELAAVPKGANLGLGCGNPQVIASLKSGEHVLDLGSGAGFDCFLAARQVGSEGQVIGVDMTPEMVSKARWNAESGNYHQVDFRLGEIEHLPVADQVIDAIISNCVINLSPDKQQVFKEAYRVLKNGGRLAISDVVLTAELPVEIKNDLDVSYSGCVSGASSIADLEKMLADAGFKDIDIRPKDASKEFIKDWIPGVGIQNYIVSSTIQANKR</sequence>
<evidence type="ECO:0000256" key="1">
    <source>
        <dbReference type="ARBA" id="ARBA00022679"/>
    </source>
</evidence>
<accession>A0A4Z0GLU0</accession>
<comment type="caution">
    <text evidence="10">The sequence shown here is derived from an EMBL/GenBank/DDBJ whole genome shotgun (WGS) entry which is preliminary data.</text>
</comment>
<reference evidence="10 11" key="1">
    <citation type="journal article" date="2015" name="Int. J. Syst. Evol. Microbiol.">
        <title>Sporolactobacillus shoreae sp. nov. and Sporolactobacillus spathodeae sp. nov., two spore-forming lactic acid bacteria isolated from tree barks in Thailand.</title>
        <authorList>
            <person name="Thamacharoensuk T."/>
            <person name="Kitahara M."/>
            <person name="Ohkuma M."/>
            <person name="Thongchul N."/>
            <person name="Tanasupawat S."/>
        </authorList>
    </citation>
    <scope>NUCLEOTIDE SEQUENCE [LARGE SCALE GENOMIC DNA]</scope>
    <source>
        <strain evidence="10 11">BK92</strain>
    </source>
</reference>
<evidence type="ECO:0000256" key="6">
    <source>
        <dbReference type="ARBA" id="ARBA00047941"/>
    </source>
</evidence>
<dbReference type="GO" id="GO:0030791">
    <property type="term" value="F:arsenite methyltransferase activity"/>
    <property type="evidence" value="ECO:0007669"/>
    <property type="project" value="UniProtKB-EC"/>
</dbReference>
<evidence type="ECO:0000256" key="5">
    <source>
        <dbReference type="ARBA" id="ARBA00034545"/>
    </source>
</evidence>
<comment type="catalytic activity">
    <reaction evidence="6">
        <text>arsenic triglutathione + [thioredoxin]-dithiol + S-adenosyl-L-methionine + 2 H2O = methylarsonous acid + [thioredoxin]-disulfide + 3 glutathione + S-adenosyl-L-homocysteine + H(+)</text>
        <dbReference type="Rhea" id="RHEA:69460"/>
        <dbReference type="Rhea" id="RHEA-COMP:10698"/>
        <dbReference type="Rhea" id="RHEA-COMP:10700"/>
        <dbReference type="ChEBI" id="CHEBI:15377"/>
        <dbReference type="ChEBI" id="CHEBI:15378"/>
        <dbReference type="ChEBI" id="CHEBI:17826"/>
        <dbReference type="ChEBI" id="CHEBI:29950"/>
        <dbReference type="ChEBI" id="CHEBI:50058"/>
        <dbReference type="ChEBI" id="CHEBI:57856"/>
        <dbReference type="ChEBI" id="CHEBI:57925"/>
        <dbReference type="ChEBI" id="CHEBI:59789"/>
        <dbReference type="ChEBI" id="CHEBI:183640"/>
        <dbReference type="EC" id="2.1.1.137"/>
    </reaction>
</comment>
<comment type="similarity">
    <text evidence="3">Belongs to the methyltransferase superfamily. Arsenite methyltransferase family.</text>
</comment>
<dbReference type="PANTHER" id="PTHR43675">
    <property type="entry name" value="ARSENITE METHYLTRANSFERASE"/>
    <property type="match status" value="1"/>
</dbReference>
<dbReference type="PANTHER" id="PTHR43675:SF8">
    <property type="entry name" value="ARSENITE METHYLTRANSFERASE"/>
    <property type="match status" value="1"/>
</dbReference>
<evidence type="ECO:0000256" key="8">
    <source>
        <dbReference type="ARBA" id="ARBA00048428"/>
    </source>
</evidence>
<dbReference type="Proteomes" id="UP000298347">
    <property type="component" value="Unassembled WGS sequence"/>
</dbReference>
<dbReference type="SUPFAM" id="SSF53335">
    <property type="entry name" value="S-adenosyl-L-methionine-dependent methyltransferases"/>
    <property type="match status" value="1"/>
</dbReference>
<dbReference type="EMBL" id="SRJD01000017">
    <property type="protein sequence ID" value="TGA97025.1"/>
    <property type="molecule type" value="Genomic_DNA"/>
</dbReference>
<name>A0A4Z0GLU0_9BACL</name>
<dbReference type="InterPro" id="IPR025714">
    <property type="entry name" value="Methyltranfer_dom"/>
</dbReference>
<keyword evidence="2" id="KW-0949">S-adenosyl-L-methionine</keyword>
<dbReference type="AlphaFoldDB" id="A0A4Z0GLU0"/>
<gene>
    <name evidence="10" type="primary">arsM</name>
    <name evidence="10" type="ORF">E4665_13355</name>
</gene>
<dbReference type="EC" id="2.1.1.137" evidence="4"/>
<organism evidence="10 11">
    <name type="scientific">Sporolactobacillus shoreae</name>
    <dbReference type="NCBI Taxonomy" id="1465501"/>
    <lineage>
        <taxon>Bacteria</taxon>
        <taxon>Bacillati</taxon>
        <taxon>Bacillota</taxon>
        <taxon>Bacilli</taxon>
        <taxon>Bacillales</taxon>
        <taxon>Sporolactobacillaceae</taxon>
        <taxon>Sporolactobacillus</taxon>
    </lineage>
</organism>
<evidence type="ECO:0000313" key="11">
    <source>
        <dbReference type="Proteomes" id="UP000298347"/>
    </source>
</evidence>
<evidence type="ECO:0000256" key="7">
    <source>
        <dbReference type="ARBA" id="ARBA00047943"/>
    </source>
</evidence>
<comment type="catalytic activity">
    <reaction evidence="7">
        <text>arsenic triglutathione + 2 [thioredoxin]-dithiol + 2 S-adenosyl-L-methionine + H2O = dimethylarsinous acid + 2 [thioredoxin]-disulfide + 3 glutathione + 2 S-adenosyl-L-homocysteine + 2 H(+)</text>
        <dbReference type="Rhea" id="RHEA:69464"/>
        <dbReference type="Rhea" id="RHEA-COMP:10698"/>
        <dbReference type="Rhea" id="RHEA-COMP:10700"/>
        <dbReference type="ChEBI" id="CHEBI:15377"/>
        <dbReference type="ChEBI" id="CHEBI:15378"/>
        <dbReference type="ChEBI" id="CHEBI:23808"/>
        <dbReference type="ChEBI" id="CHEBI:29950"/>
        <dbReference type="ChEBI" id="CHEBI:50058"/>
        <dbReference type="ChEBI" id="CHEBI:57856"/>
        <dbReference type="ChEBI" id="CHEBI:57925"/>
        <dbReference type="ChEBI" id="CHEBI:59789"/>
        <dbReference type="ChEBI" id="CHEBI:183640"/>
        <dbReference type="EC" id="2.1.1.137"/>
    </reaction>
</comment>
<keyword evidence="1 10" id="KW-0808">Transferase</keyword>
<dbReference type="Pfam" id="PF13847">
    <property type="entry name" value="Methyltransf_31"/>
    <property type="match status" value="1"/>
</dbReference>
<dbReference type="InterPro" id="IPR029063">
    <property type="entry name" value="SAM-dependent_MTases_sf"/>
</dbReference>
<feature type="domain" description="Methyltransferase" evidence="9">
    <location>
        <begin position="81"/>
        <end position="228"/>
    </location>
</feature>
<dbReference type="GO" id="GO:0032259">
    <property type="term" value="P:methylation"/>
    <property type="evidence" value="ECO:0007669"/>
    <property type="project" value="UniProtKB-KW"/>
</dbReference>
<evidence type="ECO:0000256" key="4">
    <source>
        <dbReference type="ARBA" id="ARBA00034521"/>
    </source>
</evidence>
<evidence type="ECO:0000259" key="9">
    <source>
        <dbReference type="Pfam" id="PF13847"/>
    </source>
</evidence>
<evidence type="ECO:0000256" key="3">
    <source>
        <dbReference type="ARBA" id="ARBA00034487"/>
    </source>
</evidence>